<accession>A0A3S2VS34</accession>
<dbReference type="SUPFAM" id="SSF52172">
    <property type="entry name" value="CheY-like"/>
    <property type="match status" value="1"/>
</dbReference>
<dbReference type="InterPro" id="IPR011006">
    <property type="entry name" value="CheY-like_superfamily"/>
</dbReference>
<dbReference type="RefSeq" id="WP_127832932.1">
    <property type="nucleotide sequence ID" value="NZ_RZYA01000030.1"/>
</dbReference>
<feature type="modified residue" description="4-aspartylphosphate" evidence="1">
    <location>
        <position position="54"/>
    </location>
</feature>
<protein>
    <submittedName>
        <fullName evidence="3">Response regulator transcription factor</fullName>
    </submittedName>
</protein>
<evidence type="ECO:0000313" key="3">
    <source>
        <dbReference type="EMBL" id="RVU15889.1"/>
    </source>
</evidence>
<keyword evidence="1" id="KW-0597">Phosphoprotein</keyword>
<dbReference type="Proteomes" id="UP000283128">
    <property type="component" value="Unassembled WGS sequence"/>
</dbReference>
<evidence type="ECO:0000256" key="1">
    <source>
        <dbReference type="PROSITE-ProRule" id="PRU00169"/>
    </source>
</evidence>
<dbReference type="Gene3D" id="3.40.50.2300">
    <property type="match status" value="1"/>
</dbReference>
<dbReference type="GO" id="GO:0000160">
    <property type="term" value="P:phosphorelay signal transduction system"/>
    <property type="evidence" value="ECO:0007669"/>
    <property type="project" value="InterPro"/>
</dbReference>
<reference evidence="3 4" key="1">
    <citation type="submission" date="2019-01" db="EMBL/GenBank/DDBJ databases">
        <title>Genome sequences of Streptomyces and Rhizobium isolates collected from root and soil.</title>
        <authorList>
            <person name="Chhettri S."/>
            <person name="Sevigny J.L."/>
            <person name="Sen A."/>
            <person name="Ennis N."/>
            <person name="Tisa L."/>
        </authorList>
    </citation>
    <scope>NUCLEOTIDE SEQUENCE [LARGE SCALE GENOMIC DNA]</scope>
    <source>
        <strain evidence="3 4">San01</strain>
    </source>
</reference>
<dbReference type="AlphaFoldDB" id="A0A3S2VS34"/>
<comment type="caution">
    <text evidence="3">The sequence shown here is derived from an EMBL/GenBank/DDBJ whole genome shotgun (WGS) entry which is preliminary data.</text>
</comment>
<name>A0A3S2VS34_9ACTN</name>
<evidence type="ECO:0000313" key="4">
    <source>
        <dbReference type="Proteomes" id="UP000283128"/>
    </source>
</evidence>
<dbReference type="PROSITE" id="PS50110">
    <property type="entry name" value="RESPONSE_REGULATORY"/>
    <property type="match status" value="1"/>
</dbReference>
<sequence length="113" mass="11837">MKRILIVEPHPQVLAALADLVQDEPGCELVGAVATTAEALSLVSGEAPDVVLIDADTPDRRSGQFGELLPTALLVLLTAAIEPPRECPKSSAKTPTVSILKTAIPEFLRSLSA</sequence>
<proteinExistence type="predicted"/>
<dbReference type="OrthoDB" id="4220982at2"/>
<evidence type="ECO:0000259" key="2">
    <source>
        <dbReference type="PROSITE" id="PS50110"/>
    </source>
</evidence>
<dbReference type="InterPro" id="IPR001789">
    <property type="entry name" value="Sig_transdc_resp-reg_receiver"/>
</dbReference>
<feature type="domain" description="Response regulatory" evidence="2">
    <location>
        <begin position="3"/>
        <end position="113"/>
    </location>
</feature>
<keyword evidence="4" id="KW-1185">Reference proteome</keyword>
<dbReference type="EMBL" id="RZYA01000030">
    <property type="protein sequence ID" value="RVU15889.1"/>
    <property type="molecule type" value="Genomic_DNA"/>
</dbReference>
<organism evidence="3 4">
    <name type="scientific">Streptomyces antnestii</name>
    <dbReference type="NCBI Taxonomy" id="2494256"/>
    <lineage>
        <taxon>Bacteria</taxon>
        <taxon>Bacillati</taxon>
        <taxon>Actinomycetota</taxon>
        <taxon>Actinomycetes</taxon>
        <taxon>Kitasatosporales</taxon>
        <taxon>Streptomycetaceae</taxon>
        <taxon>Streptomyces</taxon>
    </lineage>
</organism>
<gene>
    <name evidence="3" type="ORF">EOT10_37900</name>
</gene>